<dbReference type="InterPro" id="IPR046342">
    <property type="entry name" value="CBS_dom_sf"/>
</dbReference>
<keyword evidence="4" id="KW-0808">Transferase</keyword>
<dbReference type="InterPro" id="IPR013656">
    <property type="entry name" value="PAS_4"/>
</dbReference>
<dbReference type="SUPFAM" id="SSF55785">
    <property type="entry name" value="PYP-like sensor domain (PAS domain)"/>
    <property type="match status" value="7"/>
</dbReference>
<comment type="caution">
    <text evidence="11">The sequence shown here is derived from an EMBL/GenBank/DDBJ whole genome shotgun (WGS) entry which is preliminary data.</text>
</comment>
<comment type="catalytic activity">
    <reaction evidence="1">
        <text>ATP + protein L-histidine = ADP + protein N-phospho-L-histidine.</text>
        <dbReference type="EC" id="2.7.13.3"/>
    </reaction>
</comment>
<dbReference type="Gene3D" id="3.30.450.20">
    <property type="entry name" value="PAS domain"/>
    <property type="match status" value="7"/>
</dbReference>
<dbReference type="PROSITE" id="PS50109">
    <property type="entry name" value="HIS_KIN"/>
    <property type="match status" value="1"/>
</dbReference>
<evidence type="ECO:0000256" key="2">
    <source>
        <dbReference type="ARBA" id="ARBA00012438"/>
    </source>
</evidence>
<dbReference type="InterPro" id="IPR001610">
    <property type="entry name" value="PAC"/>
</dbReference>
<dbReference type="SMART" id="SM00091">
    <property type="entry name" value="PAS"/>
    <property type="match status" value="7"/>
</dbReference>
<dbReference type="EMBL" id="VMNK01000015">
    <property type="protein sequence ID" value="TVO53122.1"/>
    <property type="molecule type" value="Genomic_DNA"/>
</dbReference>
<dbReference type="PANTHER" id="PTHR43304:SF1">
    <property type="entry name" value="PAC DOMAIN-CONTAINING PROTEIN"/>
    <property type="match status" value="1"/>
</dbReference>
<dbReference type="SMART" id="SM00086">
    <property type="entry name" value="PAC"/>
    <property type="match status" value="6"/>
</dbReference>
<dbReference type="InterPro" id="IPR003018">
    <property type="entry name" value="GAF"/>
</dbReference>
<protein>
    <recommendedName>
        <fullName evidence="2">histidine kinase</fullName>
        <ecNumber evidence="2">2.7.13.3</ecNumber>
    </recommendedName>
</protein>
<dbReference type="SUPFAM" id="SSF47384">
    <property type="entry name" value="Homodimeric domain of signal transducing histidine kinase"/>
    <property type="match status" value="1"/>
</dbReference>
<dbReference type="Proteomes" id="UP000319502">
    <property type="component" value="Unassembled WGS sequence"/>
</dbReference>
<proteinExistence type="predicted"/>
<dbReference type="Pfam" id="PF08447">
    <property type="entry name" value="PAS_3"/>
    <property type="match status" value="4"/>
</dbReference>
<feature type="domain" description="PAC" evidence="10">
    <location>
        <begin position="720"/>
        <end position="772"/>
    </location>
</feature>
<evidence type="ECO:0000256" key="3">
    <source>
        <dbReference type="ARBA" id="ARBA00022553"/>
    </source>
</evidence>
<dbReference type="InterPro" id="IPR000700">
    <property type="entry name" value="PAS-assoc_C"/>
</dbReference>
<name>A0A557QJN8_9RHOO</name>
<dbReference type="PROSITE" id="PS50113">
    <property type="entry name" value="PAC"/>
    <property type="match status" value="5"/>
</dbReference>
<dbReference type="Pfam" id="PF02518">
    <property type="entry name" value="HATPase_c"/>
    <property type="match status" value="1"/>
</dbReference>
<dbReference type="PRINTS" id="PR00344">
    <property type="entry name" value="BCTRLSENSOR"/>
</dbReference>
<dbReference type="Pfam" id="PF08448">
    <property type="entry name" value="PAS_4"/>
    <property type="match status" value="2"/>
</dbReference>
<evidence type="ECO:0000313" key="11">
    <source>
        <dbReference type="EMBL" id="TVO53122.1"/>
    </source>
</evidence>
<dbReference type="InterPro" id="IPR003661">
    <property type="entry name" value="HisK_dim/P_dom"/>
</dbReference>
<feature type="domain" description="PAC" evidence="10">
    <location>
        <begin position="343"/>
        <end position="396"/>
    </location>
</feature>
<dbReference type="Gene3D" id="2.10.70.100">
    <property type="match status" value="2"/>
</dbReference>
<feature type="domain" description="PAS" evidence="9">
    <location>
        <begin position="647"/>
        <end position="717"/>
    </location>
</feature>
<dbReference type="Gene3D" id="3.30.565.10">
    <property type="entry name" value="Histidine kinase-like ATPase, C-terminal domain"/>
    <property type="match status" value="1"/>
</dbReference>
<dbReference type="InterPro" id="IPR052162">
    <property type="entry name" value="Sensor_kinase/Photoreceptor"/>
</dbReference>
<feature type="domain" description="PAS" evidence="9">
    <location>
        <begin position="947"/>
        <end position="1008"/>
    </location>
</feature>
<accession>A0A557QJN8</accession>
<dbReference type="InterPro" id="IPR036890">
    <property type="entry name" value="HATPase_C_sf"/>
</dbReference>
<dbReference type="PANTHER" id="PTHR43304">
    <property type="entry name" value="PHYTOCHROME-LIKE PROTEIN CPH1"/>
    <property type="match status" value="1"/>
</dbReference>
<dbReference type="InterPro" id="IPR035965">
    <property type="entry name" value="PAS-like_dom_sf"/>
</dbReference>
<dbReference type="CDD" id="cd00082">
    <property type="entry name" value="HisKA"/>
    <property type="match status" value="1"/>
</dbReference>
<keyword evidence="6" id="KW-0175">Coiled coil</keyword>
<feature type="domain" description="Histidine kinase" evidence="8">
    <location>
        <begin position="1229"/>
        <end position="1443"/>
    </location>
</feature>
<evidence type="ECO:0000256" key="7">
    <source>
        <dbReference type="SAM" id="MobiDB-lite"/>
    </source>
</evidence>
<evidence type="ECO:0000313" key="12">
    <source>
        <dbReference type="Proteomes" id="UP000319502"/>
    </source>
</evidence>
<dbReference type="OrthoDB" id="8573350at2"/>
<evidence type="ECO:0000259" key="9">
    <source>
        <dbReference type="PROSITE" id="PS50112"/>
    </source>
</evidence>
<dbReference type="InterPro" id="IPR000014">
    <property type="entry name" value="PAS"/>
</dbReference>
<dbReference type="Gene3D" id="3.10.580.10">
    <property type="entry name" value="CBS-domain"/>
    <property type="match status" value="1"/>
</dbReference>
<dbReference type="SUPFAM" id="SSF55781">
    <property type="entry name" value="GAF domain-like"/>
    <property type="match status" value="1"/>
</dbReference>
<dbReference type="RefSeq" id="WP_144310369.1">
    <property type="nucleotide sequence ID" value="NZ_VMNK01000015.1"/>
</dbReference>
<evidence type="ECO:0000256" key="4">
    <source>
        <dbReference type="ARBA" id="ARBA00022679"/>
    </source>
</evidence>
<dbReference type="SUPFAM" id="SSF55874">
    <property type="entry name" value="ATPase domain of HSP90 chaperone/DNA topoisomerase II/histidine kinase"/>
    <property type="match status" value="1"/>
</dbReference>
<feature type="domain" description="PAC" evidence="10">
    <location>
        <begin position="1148"/>
        <end position="1200"/>
    </location>
</feature>
<dbReference type="InterPro" id="IPR013655">
    <property type="entry name" value="PAS_fold_3"/>
</dbReference>
<feature type="domain" description="PAC" evidence="10">
    <location>
        <begin position="1020"/>
        <end position="1072"/>
    </location>
</feature>
<dbReference type="SMART" id="SM00065">
    <property type="entry name" value="GAF"/>
    <property type="match status" value="1"/>
</dbReference>
<dbReference type="SMART" id="SM00388">
    <property type="entry name" value="HisKA"/>
    <property type="match status" value="1"/>
</dbReference>
<evidence type="ECO:0000256" key="1">
    <source>
        <dbReference type="ARBA" id="ARBA00000085"/>
    </source>
</evidence>
<dbReference type="InterPro" id="IPR004358">
    <property type="entry name" value="Sig_transdc_His_kin-like_C"/>
</dbReference>
<dbReference type="PROSITE" id="PS50112">
    <property type="entry name" value="PAS"/>
    <property type="match status" value="2"/>
</dbReference>
<keyword evidence="5" id="KW-0418">Kinase</keyword>
<organism evidence="11 12">
    <name type="scientific">Denitromonas halophila</name>
    <dbReference type="NCBI Taxonomy" id="1629404"/>
    <lineage>
        <taxon>Bacteria</taxon>
        <taxon>Pseudomonadati</taxon>
        <taxon>Pseudomonadota</taxon>
        <taxon>Betaproteobacteria</taxon>
        <taxon>Rhodocyclales</taxon>
        <taxon>Zoogloeaceae</taxon>
        <taxon>Denitromonas</taxon>
    </lineage>
</organism>
<gene>
    <name evidence="11" type="ORF">FHP91_15075</name>
</gene>
<evidence type="ECO:0000256" key="5">
    <source>
        <dbReference type="ARBA" id="ARBA00022777"/>
    </source>
</evidence>
<feature type="region of interest" description="Disordered" evidence="7">
    <location>
        <begin position="1424"/>
        <end position="1447"/>
    </location>
</feature>
<evidence type="ECO:0000259" key="10">
    <source>
        <dbReference type="PROSITE" id="PS50113"/>
    </source>
</evidence>
<dbReference type="Gene3D" id="1.10.287.130">
    <property type="match status" value="1"/>
</dbReference>
<dbReference type="InterPro" id="IPR036097">
    <property type="entry name" value="HisK_dim/P_sf"/>
</dbReference>
<feature type="domain" description="PAC" evidence="10">
    <location>
        <begin position="594"/>
        <end position="646"/>
    </location>
</feature>
<dbReference type="Gene3D" id="3.30.450.40">
    <property type="match status" value="1"/>
</dbReference>
<dbReference type="CDD" id="cd02205">
    <property type="entry name" value="CBS_pair_SF"/>
    <property type="match status" value="1"/>
</dbReference>
<keyword evidence="3" id="KW-0597">Phosphoprotein</keyword>
<evidence type="ECO:0000256" key="6">
    <source>
        <dbReference type="SAM" id="Coils"/>
    </source>
</evidence>
<dbReference type="CDD" id="cd00130">
    <property type="entry name" value="PAS"/>
    <property type="match status" value="5"/>
</dbReference>
<keyword evidence="12" id="KW-1185">Reference proteome</keyword>
<dbReference type="InterPro" id="IPR005467">
    <property type="entry name" value="His_kinase_dom"/>
</dbReference>
<dbReference type="InterPro" id="IPR029016">
    <property type="entry name" value="GAF-like_dom_sf"/>
</dbReference>
<feature type="coiled-coil region" evidence="6">
    <location>
        <begin position="1195"/>
        <end position="1222"/>
    </location>
</feature>
<dbReference type="EC" id="2.7.13.3" evidence="2"/>
<dbReference type="SUPFAM" id="SSF54631">
    <property type="entry name" value="CBS-domain pair"/>
    <property type="match status" value="1"/>
</dbReference>
<dbReference type="InterPro" id="IPR003594">
    <property type="entry name" value="HATPase_dom"/>
</dbReference>
<evidence type="ECO:0000259" key="8">
    <source>
        <dbReference type="PROSITE" id="PS50109"/>
    </source>
</evidence>
<dbReference type="Pfam" id="PF00512">
    <property type="entry name" value="HisKA"/>
    <property type="match status" value="1"/>
</dbReference>
<dbReference type="SMART" id="SM00387">
    <property type="entry name" value="HATPase_c"/>
    <property type="match status" value="1"/>
</dbReference>
<sequence>MDASTLAELCTGDFPVATPDTLATDVCGLVAERGILVVIDGDRPVGVLTAAMLLAPPLTPTSTVGERMGPAECIDARTDCATSLHRLQHSSAHALVLIDETGGLIGLVGERELLRHFSGRSMTRSAPALESSDISLRKALNEVRYSDRVLDSVFSALPDLFFRMRQDGTIIDYRARTDNDLYSPPEYFLGKRMQDVMPETTARQFSAKLAQMADSGEMVSFNYALDVAGQTRHFEARLCQLDESAQVIAVVRDITDSHATAKALRDSEARLSFALDAAEGGVWDWDLTHDTCRGSARYFTQLGYPAQSESITLADCLSLIHPDDRAIFEQHMNAQRQVGAPPFDIEIRMRHADGQDRWIRRKGKTVEWDSAGRPARVVGTHSDISARKADELALQALNQKLENAQALAHVGWWEWTPATGEARFSDELLRIHGLAIGTRPPSHQDWLTHVIAEDRQRVQRAQEAAFESGILECEFALHRYDNGERRDLKTIGQVSFDAHRQPVKLFGVTADITELRDMGRRYAQSARISNSATWEIWPDEGRLLADANLARLFGEAPNAPPGTLSAFLSRLPGDDAQELLNALKRITDGDTDTIKLDHRVLHRDGQMAWLHVQGQRVSGHDETPVRVLCSSIDVTEQRLAERRIRDSEARFRAITALAPVGIYHADARGRMTYGNPRWCAIAGMGLEKALGDGWEQSLHPEDRDRIIAAWQSLVDTRQPFHAEYRFQRPGGESTWVFGAAEALSDADGQVTGHLGIIFDISERMRADAVRHEHIHFLESLEQLDSALHTSSNMDDMLNRGATAILDMFDCDRCWLLTPCDPDALTWRIPIEATRPDYPGAGARNTDLPMTPEIAALCRTTLTSAVPVTLVDEQSSPVLAAMKADFDVCSLMIVALHPATGPTWAMGLHQCRSAREWSPNEQRLFSEAARRMTTTIDLHTAIQALRTSEIRYRSVVEDLPILLCRNRADGTIEFVNDAYCEYFGKPREALIGRNLLDLIPPEDRNQVRQHFMSLSASTPLKTHEHKVIDSNGSVRWQRWTNRAICNTKGEVITFQAFGEDITESKHAEQTLNRQRRELAEAQEQAHLGSFVWNITSGEIRWSDEIFRLFGLDAKAQPPTYGLFLSAVHVEDTERVDAAFKGALRDAIPFQEEFRLTRPNGELRWLFAQGQIETEPADGSVFMRGTVLDITDRVLATKALQRAHDELEQRVEQRTAELKAINAELEAFTYAASHDLRAPLRAIQGFQRALDEDFGPQIPEGAQDFLGEIAKASARMGDLIDGLLELSRSSRASLVRQTLDLAQMAQSIHTRLARNQPERQVSLHCDGPIVALCDRRLLATVMQNLLENAWKYTSTRSHATIHFTSSMRNGHRVYCLEDNGAGFDPAFANKLFEPFQRLHHPSEFPGIGIGLATVARITRRHGGWIEGEGRPGEGARFRFSLGPQEGSTE</sequence>
<reference evidence="11 12" key="1">
    <citation type="submission" date="2019-07" db="EMBL/GenBank/DDBJ databases">
        <title>The pathways for chlorine oxyanion respiration interact through the shared metabolite chlorate.</title>
        <authorList>
            <person name="Barnum T.P."/>
            <person name="Cheng Y."/>
            <person name="Hill K.A."/>
            <person name="Lucas L.N."/>
            <person name="Carlson H.K."/>
            <person name="Coates J.D."/>
        </authorList>
    </citation>
    <scope>NUCLEOTIDE SEQUENCE [LARGE SCALE GENOMIC DNA]</scope>
    <source>
        <strain evidence="11 12">SFB-3</strain>
    </source>
</reference>
<dbReference type="GO" id="GO:0000155">
    <property type="term" value="F:phosphorelay sensor kinase activity"/>
    <property type="evidence" value="ECO:0007669"/>
    <property type="project" value="InterPro"/>
</dbReference>
<dbReference type="NCBIfam" id="TIGR00229">
    <property type="entry name" value="sensory_box"/>
    <property type="match status" value="3"/>
</dbReference>
<feature type="compositionally biased region" description="Basic and acidic residues" evidence="7">
    <location>
        <begin position="1425"/>
        <end position="1434"/>
    </location>
</feature>